<dbReference type="Pfam" id="PF03795">
    <property type="entry name" value="YCII"/>
    <property type="match status" value="1"/>
</dbReference>
<organism evidence="3 4">
    <name type="scientific">Pseudonocardia humida</name>
    <dbReference type="NCBI Taxonomy" id="2800819"/>
    <lineage>
        <taxon>Bacteria</taxon>
        <taxon>Bacillati</taxon>
        <taxon>Actinomycetota</taxon>
        <taxon>Actinomycetes</taxon>
        <taxon>Pseudonocardiales</taxon>
        <taxon>Pseudonocardiaceae</taxon>
        <taxon>Pseudonocardia</taxon>
    </lineage>
</organism>
<dbReference type="Pfam" id="PF00106">
    <property type="entry name" value="adh_short"/>
    <property type="match status" value="1"/>
</dbReference>
<reference evidence="3" key="1">
    <citation type="submission" date="2021-04" db="EMBL/GenBank/DDBJ databases">
        <title>Pseudonocardia sp. nov., isolated from sandy soil of mangrove forest.</title>
        <authorList>
            <person name="Zan Z."/>
            <person name="Huang R."/>
            <person name="Liu W."/>
        </authorList>
    </citation>
    <scope>NUCLEOTIDE SEQUENCE</scope>
    <source>
        <strain evidence="3">S2-4</strain>
    </source>
</reference>
<dbReference type="SUPFAM" id="SSF54909">
    <property type="entry name" value="Dimeric alpha+beta barrel"/>
    <property type="match status" value="1"/>
</dbReference>
<name>A0ABT1AA81_9PSEU</name>
<evidence type="ECO:0000256" key="1">
    <source>
        <dbReference type="ARBA" id="ARBA00007689"/>
    </source>
</evidence>
<dbReference type="PANTHER" id="PTHR35174:SF3">
    <property type="entry name" value="BLL7171 PROTEIN"/>
    <property type="match status" value="1"/>
</dbReference>
<evidence type="ECO:0000313" key="3">
    <source>
        <dbReference type="EMBL" id="MCO1659903.1"/>
    </source>
</evidence>
<sequence length="322" mass="33427">MILENRTAVVYGAGGRIGGAVAKGLAAEGARCFLVGPRPGPLDAVAAEIRAAGGQVETAVVDVFDGAAVDDHADATARRAGLVDISVGEPGVPEAPGGDRITARFLTTRAVARHMTRQGSGVILFPGVPDVAAGAAAVEALRRRWEHALGPYAVRVVALPVAGVPLAELGRTAASLAAGPAPSTPSPVRQRFEMEQSPMTQYFLTLPHDTADEPTMESMQDMDPAELEAVMAAVEKFNTDLNEAGAFVTAGGLEPPSTAITVETTSAGPRRTPEPFVKADQYVGGFWIIEAADQEAALVWAEQCSAALQSRVEVRALQSAPE</sequence>
<dbReference type="PANTHER" id="PTHR35174">
    <property type="entry name" value="BLL7171 PROTEIN-RELATED"/>
    <property type="match status" value="1"/>
</dbReference>
<proteinExistence type="inferred from homology"/>
<dbReference type="InterPro" id="IPR011008">
    <property type="entry name" value="Dimeric_a/b-barrel"/>
</dbReference>
<dbReference type="InterPro" id="IPR002347">
    <property type="entry name" value="SDR_fam"/>
</dbReference>
<accession>A0ABT1AA81</accession>
<comment type="similarity">
    <text evidence="1">Belongs to the YciI family.</text>
</comment>
<dbReference type="Gene3D" id="3.40.50.720">
    <property type="entry name" value="NAD(P)-binding Rossmann-like Domain"/>
    <property type="match status" value="1"/>
</dbReference>
<dbReference type="SUPFAM" id="SSF51735">
    <property type="entry name" value="NAD(P)-binding Rossmann-fold domains"/>
    <property type="match status" value="1"/>
</dbReference>
<dbReference type="Proteomes" id="UP001165283">
    <property type="component" value="Unassembled WGS sequence"/>
</dbReference>
<dbReference type="EMBL" id="JAGSOV010000073">
    <property type="protein sequence ID" value="MCO1659903.1"/>
    <property type="molecule type" value="Genomic_DNA"/>
</dbReference>
<comment type="caution">
    <text evidence="3">The sequence shown here is derived from an EMBL/GenBank/DDBJ whole genome shotgun (WGS) entry which is preliminary data.</text>
</comment>
<evidence type="ECO:0000313" key="4">
    <source>
        <dbReference type="Proteomes" id="UP001165283"/>
    </source>
</evidence>
<dbReference type="RefSeq" id="WP_252445011.1">
    <property type="nucleotide sequence ID" value="NZ_JAGSOV010000073.1"/>
</dbReference>
<keyword evidence="4" id="KW-1185">Reference proteome</keyword>
<protein>
    <submittedName>
        <fullName evidence="3">SDR family NAD(P)-dependent oxidoreductase</fullName>
    </submittedName>
</protein>
<feature type="domain" description="YCII-related" evidence="2">
    <location>
        <begin position="225"/>
        <end position="316"/>
    </location>
</feature>
<gene>
    <name evidence="3" type="ORF">KDL28_33060</name>
</gene>
<evidence type="ECO:0000259" key="2">
    <source>
        <dbReference type="Pfam" id="PF03795"/>
    </source>
</evidence>
<dbReference type="InterPro" id="IPR036291">
    <property type="entry name" value="NAD(P)-bd_dom_sf"/>
</dbReference>
<dbReference type="Gene3D" id="3.30.70.1060">
    <property type="entry name" value="Dimeric alpha+beta barrel"/>
    <property type="match status" value="1"/>
</dbReference>
<dbReference type="InterPro" id="IPR005545">
    <property type="entry name" value="YCII"/>
</dbReference>